<evidence type="ECO:0000256" key="1">
    <source>
        <dbReference type="SAM" id="MobiDB-lite"/>
    </source>
</evidence>
<name>A0A8C3J408_9CHAR</name>
<reference evidence="3" key="2">
    <citation type="submission" date="2025-09" db="UniProtKB">
        <authorList>
            <consortium name="Ensembl"/>
        </authorList>
    </citation>
    <scope>IDENTIFICATION</scope>
</reference>
<dbReference type="Pfam" id="PF07686">
    <property type="entry name" value="V-set"/>
    <property type="match status" value="2"/>
</dbReference>
<dbReference type="SUPFAM" id="SSF48726">
    <property type="entry name" value="Immunoglobulin"/>
    <property type="match status" value="2"/>
</dbReference>
<dbReference type="PROSITE" id="PS50835">
    <property type="entry name" value="IG_LIKE"/>
    <property type="match status" value="1"/>
</dbReference>
<feature type="region of interest" description="Disordered" evidence="1">
    <location>
        <begin position="232"/>
        <end position="253"/>
    </location>
</feature>
<reference evidence="3" key="1">
    <citation type="submission" date="2025-08" db="UniProtKB">
        <authorList>
            <consortium name="Ensembl"/>
        </authorList>
    </citation>
    <scope>IDENTIFICATION</scope>
</reference>
<dbReference type="SMART" id="SM00406">
    <property type="entry name" value="IGv"/>
    <property type="match status" value="2"/>
</dbReference>
<evidence type="ECO:0000313" key="4">
    <source>
        <dbReference type="Proteomes" id="UP000694419"/>
    </source>
</evidence>
<dbReference type="InterPro" id="IPR013106">
    <property type="entry name" value="Ig_V-set"/>
</dbReference>
<dbReference type="InterPro" id="IPR050150">
    <property type="entry name" value="IgV_Light_Chain"/>
</dbReference>
<dbReference type="InterPro" id="IPR013783">
    <property type="entry name" value="Ig-like_fold"/>
</dbReference>
<dbReference type="PANTHER" id="PTHR23267">
    <property type="entry name" value="IMMUNOGLOBULIN LIGHT CHAIN"/>
    <property type="match status" value="1"/>
</dbReference>
<dbReference type="SMART" id="SM00409">
    <property type="entry name" value="IG"/>
    <property type="match status" value="2"/>
</dbReference>
<dbReference type="InterPro" id="IPR036179">
    <property type="entry name" value="Ig-like_dom_sf"/>
</dbReference>
<dbReference type="Proteomes" id="UP000694419">
    <property type="component" value="Unplaced"/>
</dbReference>
<evidence type="ECO:0000313" key="3">
    <source>
        <dbReference type="Ensembl" id="ENSCPGP00000000762.1"/>
    </source>
</evidence>
<evidence type="ECO:0000259" key="2">
    <source>
        <dbReference type="PROSITE" id="PS50835"/>
    </source>
</evidence>
<dbReference type="InterPro" id="IPR007110">
    <property type="entry name" value="Ig-like_dom"/>
</dbReference>
<dbReference type="AlphaFoldDB" id="A0A8C3J408"/>
<organism evidence="3 4">
    <name type="scientific">Calidris pygmaea</name>
    <name type="common">Spoon-billed sandpiper</name>
    <dbReference type="NCBI Taxonomy" id="425635"/>
    <lineage>
        <taxon>Eukaryota</taxon>
        <taxon>Metazoa</taxon>
        <taxon>Chordata</taxon>
        <taxon>Craniata</taxon>
        <taxon>Vertebrata</taxon>
        <taxon>Euteleostomi</taxon>
        <taxon>Archelosauria</taxon>
        <taxon>Archosauria</taxon>
        <taxon>Dinosauria</taxon>
        <taxon>Saurischia</taxon>
        <taxon>Theropoda</taxon>
        <taxon>Coelurosauria</taxon>
        <taxon>Aves</taxon>
        <taxon>Neognathae</taxon>
        <taxon>Neoaves</taxon>
        <taxon>Charadriiformes</taxon>
        <taxon>Scolopacidae</taxon>
        <taxon>Calidris</taxon>
    </lineage>
</organism>
<accession>A0A8C3J408</accession>
<feature type="domain" description="Ig-like" evidence="2">
    <location>
        <begin position="17"/>
        <end position="108"/>
    </location>
</feature>
<proteinExistence type="predicted"/>
<protein>
    <recommendedName>
        <fullName evidence="2">Ig-like domain-containing protein</fullName>
    </recommendedName>
</protein>
<sequence length="253" mass="26507">MAHWLTPVFSPLSSPSPGSLVQAALTQQPSVSEDVGKTVRITCSGVSSSSYSGWYQQKVPGTAPVTVIYNNDKRPSDIPPRFSGSKSDSTATLTITGVQAEDEAVYFCGSWDSSSSAGALRVGKESSCLSPLHSHGSGSATPVSVSLENTSQICCGRTNGVYAWFQQKVPGTGPVTVIYYNNKRPSGIPSRFSGSKSGSTATLTITGVQAEDEAVYFCGGYDSSYNGDSEQWGSDTKHSCDSRGWSGVSAVPV</sequence>
<dbReference type="Gene3D" id="2.60.40.10">
    <property type="entry name" value="Immunoglobulins"/>
    <property type="match status" value="2"/>
</dbReference>
<dbReference type="Ensembl" id="ENSCPGT00000000844.1">
    <property type="protein sequence ID" value="ENSCPGP00000000762.1"/>
    <property type="gene ID" value="ENSCPGG00000000538.1"/>
</dbReference>
<dbReference type="InterPro" id="IPR003599">
    <property type="entry name" value="Ig_sub"/>
</dbReference>
<keyword evidence="4" id="KW-1185">Reference proteome</keyword>